<evidence type="ECO:0000313" key="5">
    <source>
        <dbReference type="Proteomes" id="UP000194450"/>
    </source>
</evidence>
<dbReference type="Pfam" id="PF08338">
    <property type="entry name" value="DUF1731"/>
    <property type="match status" value="1"/>
</dbReference>
<dbReference type="PANTHER" id="PTHR11092">
    <property type="entry name" value="SUGAR NUCLEOTIDE EPIMERASE RELATED"/>
    <property type="match status" value="1"/>
</dbReference>
<dbReference type="NCBIfam" id="TIGR01777">
    <property type="entry name" value="yfcH"/>
    <property type="match status" value="1"/>
</dbReference>
<comment type="similarity">
    <text evidence="1">Belongs to the NAD(P)-dependent epimerase/dehydratase family. SDR39U1 subfamily.</text>
</comment>
<dbReference type="InterPro" id="IPR010099">
    <property type="entry name" value="SDR39U1"/>
</dbReference>
<evidence type="ECO:0000259" key="2">
    <source>
        <dbReference type="Pfam" id="PF01370"/>
    </source>
</evidence>
<evidence type="ECO:0000259" key="3">
    <source>
        <dbReference type="Pfam" id="PF08338"/>
    </source>
</evidence>
<accession>A0A1Y6F2A6</accession>
<proteinExistence type="inferred from homology"/>
<dbReference type="CDD" id="cd05242">
    <property type="entry name" value="SDR_a8"/>
    <property type="match status" value="1"/>
</dbReference>
<dbReference type="EMBL" id="FXWH01000001">
    <property type="protein sequence ID" value="SMQ68616.1"/>
    <property type="molecule type" value="Genomic_DNA"/>
</dbReference>
<feature type="domain" description="NAD-dependent epimerase/dehydratase" evidence="2">
    <location>
        <begin position="16"/>
        <end position="234"/>
    </location>
</feature>
<dbReference type="SUPFAM" id="SSF51735">
    <property type="entry name" value="NAD(P)-binding Rossmann-fold domains"/>
    <property type="match status" value="1"/>
</dbReference>
<dbReference type="Gene3D" id="3.40.50.720">
    <property type="entry name" value="NAD(P)-binding Rossmann-like Domain"/>
    <property type="match status" value="1"/>
</dbReference>
<evidence type="ECO:0000256" key="1">
    <source>
        <dbReference type="ARBA" id="ARBA00009353"/>
    </source>
</evidence>
<reference evidence="5" key="1">
    <citation type="submission" date="2017-04" db="EMBL/GenBank/DDBJ databases">
        <authorList>
            <person name="Varghese N."/>
            <person name="Submissions S."/>
        </authorList>
    </citation>
    <scope>NUCLEOTIDE SEQUENCE [LARGE SCALE GENOMIC DNA]</scope>
</reference>
<dbReference type="AlphaFoldDB" id="A0A1Y6F2A6"/>
<dbReference type="InterPro" id="IPR013549">
    <property type="entry name" value="DUF1731"/>
</dbReference>
<dbReference type="Pfam" id="PF01370">
    <property type="entry name" value="Epimerase"/>
    <property type="match status" value="1"/>
</dbReference>
<sequence length="309" mass="34479">MLAWHDYNGGFKMKLLLTGGTGLIGSELVKRLRNQYQITVKTRSPSKAYRQLGHDIHAIKDLNEIKDIGDFAAVINLQGEGIADKRWSATQRERIEQSRWRVTRKLAEMIQAAEQPPEVFISGSAIGFYGDQGDTRVTETKNEPTDEFAHRLCAEWERLAKTSENGKTRVCLTRTGVVLSRHGGALQQMITPYKFGLGGPLGDGKQMMSWIHIDDMIGALEHMLSNADCHGVYNATAPQPVSNEEFSQSLARAMGKPHFMRVPAWVLKLALGDMSHMLLTGQAVLPERLQEAGFRFRYPAIKDALKACV</sequence>
<evidence type="ECO:0008006" key="6">
    <source>
        <dbReference type="Google" id="ProtNLM"/>
    </source>
</evidence>
<feature type="domain" description="DUF1731" evidence="3">
    <location>
        <begin position="262"/>
        <end position="307"/>
    </location>
</feature>
<dbReference type="InterPro" id="IPR001509">
    <property type="entry name" value="Epimerase_deHydtase"/>
</dbReference>
<evidence type="ECO:0000313" key="4">
    <source>
        <dbReference type="EMBL" id="SMQ68616.1"/>
    </source>
</evidence>
<dbReference type="InterPro" id="IPR036291">
    <property type="entry name" value="NAD(P)-bd_dom_sf"/>
</dbReference>
<keyword evidence="5" id="KW-1185">Reference proteome</keyword>
<dbReference type="Proteomes" id="UP000194450">
    <property type="component" value="Unassembled WGS sequence"/>
</dbReference>
<dbReference type="PANTHER" id="PTHR11092:SF0">
    <property type="entry name" value="EPIMERASE FAMILY PROTEIN SDR39U1"/>
    <property type="match status" value="1"/>
</dbReference>
<gene>
    <name evidence="4" type="ORF">SAMN06297229_1652</name>
</gene>
<name>A0A1Y6F2A6_9GAMM</name>
<organism evidence="4 5">
    <name type="scientific">Pseudidiomarina planktonica</name>
    <dbReference type="NCBI Taxonomy" id="1323738"/>
    <lineage>
        <taxon>Bacteria</taxon>
        <taxon>Pseudomonadati</taxon>
        <taxon>Pseudomonadota</taxon>
        <taxon>Gammaproteobacteria</taxon>
        <taxon>Alteromonadales</taxon>
        <taxon>Idiomarinaceae</taxon>
        <taxon>Pseudidiomarina</taxon>
    </lineage>
</organism>
<protein>
    <recommendedName>
        <fullName evidence="6">TIGR01777 family protein</fullName>
    </recommendedName>
</protein>